<gene>
    <name evidence="1" type="ORF">UFOPK2761_00918</name>
</gene>
<name>A0A6J6SMJ5_9ZZZZ</name>
<accession>A0A6J6SMJ5</accession>
<organism evidence="1">
    <name type="scientific">freshwater metagenome</name>
    <dbReference type="NCBI Taxonomy" id="449393"/>
    <lineage>
        <taxon>unclassified sequences</taxon>
        <taxon>metagenomes</taxon>
        <taxon>ecological metagenomes</taxon>
    </lineage>
</organism>
<reference evidence="1" key="1">
    <citation type="submission" date="2020-05" db="EMBL/GenBank/DDBJ databases">
        <authorList>
            <person name="Chiriac C."/>
            <person name="Salcher M."/>
            <person name="Ghai R."/>
            <person name="Kavagutti S V."/>
        </authorList>
    </citation>
    <scope>NUCLEOTIDE SEQUENCE</scope>
</reference>
<dbReference type="AlphaFoldDB" id="A0A6J6SMJ5"/>
<dbReference type="EMBL" id="CAEZYQ010000005">
    <property type="protein sequence ID" value="CAB4736102.1"/>
    <property type="molecule type" value="Genomic_DNA"/>
</dbReference>
<evidence type="ECO:0000313" key="1">
    <source>
        <dbReference type="EMBL" id="CAB4736102.1"/>
    </source>
</evidence>
<proteinExistence type="predicted"/>
<sequence length="86" mass="9622">MPTFGSSLDPVERHQWLHAAELIHAASRAFAGSPTAEALTRRPSTFTLELIDGKRLARFMLLYSVGVQPQSSVTLYEVDEDYFEGH</sequence>
<protein>
    <submittedName>
        <fullName evidence="1">Unannotated protein</fullName>
    </submittedName>
</protein>